<dbReference type="GeneID" id="82191205"/>
<dbReference type="InterPro" id="IPR050315">
    <property type="entry name" value="FAD-oxidoreductase_2"/>
</dbReference>
<dbReference type="Proteomes" id="UP000014204">
    <property type="component" value="Unassembled WGS sequence"/>
</dbReference>
<keyword evidence="4" id="KW-0560">Oxidoreductase</keyword>
<dbReference type="eggNOG" id="COG1053">
    <property type="taxonomic scope" value="Bacteria"/>
</dbReference>
<dbReference type="PANTHER" id="PTHR43400">
    <property type="entry name" value="FUMARATE REDUCTASE"/>
    <property type="match status" value="1"/>
</dbReference>
<dbReference type="NCBIfam" id="TIGR01409">
    <property type="entry name" value="TAT_signal_seq"/>
    <property type="match status" value="1"/>
</dbReference>
<gene>
    <name evidence="6" type="ORF">C811_01776</name>
</gene>
<evidence type="ECO:0000313" key="6">
    <source>
        <dbReference type="EMBL" id="EOS50153.1"/>
    </source>
</evidence>
<dbReference type="Gene3D" id="3.50.50.60">
    <property type="entry name" value="FAD/NAD(P)-binding domain"/>
    <property type="match status" value="2"/>
</dbReference>
<dbReference type="HOGENOM" id="CLU_011398_4_3_11"/>
<keyword evidence="7" id="KW-1185">Reference proteome</keyword>
<dbReference type="InterPro" id="IPR003953">
    <property type="entry name" value="FAD-dep_OxRdtase_2_FAD-bd"/>
</dbReference>
<protein>
    <submittedName>
        <fullName evidence="6">Tat (Twin-arginine translocation) pathway signal sequence</fullName>
    </submittedName>
</protein>
<dbReference type="PRINTS" id="PR00411">
    <property type="entry name" value="PNDRDTASEI"/>
</dbReference>
<keyword evidence="3" id="KW-0274">FAD</keyword>
<dbReference type="PROSITE" id="PS51318">
    <property type="entry name" value="TAT"/>
    <property type="match status" value="1"/>
</dbReference>
<evidence type="ECO:0000256" key="3">
    <source>
        <dbReference type="ARBA" id="ARBA00022827"/>
    </source>
</evidence>
<dbReference type="InterPro" id="IPR006311">
    <property type="entry name" value="TAT_signal"/>
</dbReference>
<evidence type="ECO:0000256" key="2">
    <source>
        <dbReference type="ARBA" id="ARBA00022630"/>
    </source>
</evidence>
<dbReference type="PANTHER" id="PTHR43400:SF7">
    <property type="entry name" value="FAD-DEPENDENT OXIDOREDUCTASE 2 FAD BINDING DOMAIN-CONTAINING PROTEIN"/>
    <property type="match status" value="1"/>
</dbReference>
<dbReference type="AlphaFoldDB" id="R9KV39"/>
<dbReference type="Pfam" id="PF00890">
    <property type="entry name" value="FAD_binding_2"/>
    <property type="match status" value="1"/>
</dbReference>
<dbReference type="SUPFAM" id="SSF51905">
    <property type="entry name" value="FAD/NAD(P)-binding domain"/>
    <property type="match status" value="1"/>
</dbReference>
<dbReference type="OrthoDB" id="3169579at2"/>
<comment type="cofactor">
    <cofactor evidence="1">
        <name>FAD</name>
        <dbReference type="ChEBI" id="CHEBI:57692"/>
    </cofactor>
</comment>
<sequence length="620" mass="65188">MELSRRNFLAGAGAAGMLGVMGLAGCAPETKETASAGAAEGELSATGAAATRPDYYMCDEDWLGEAPEVAADAITQTSDFDVVVVGGGHAGTQAALAAAQAGAKVAVIEKHNDGEIVYRGDDICSYNSQLLQSWGFGPYDLDEIVNEYVRRANGRCNTEVIRSFVYNSGEMMDNLASLIPDTSNVFDYAGNECIVQIAYDKPNGSDYPVEISGYKMWASTVQTVGTQNAQPVGKAGLTEVSRLTEIETYCRDAAEDLGAEWHCGMTAVRCLSDDSGAVTGVIAEDADGNYVQFNAAKGVILATGDFGANTDMVWELCSECAENAMRHGVDREMLTGMTDCDGSGHKMGCWAGGAIESHPRPVAGDAPSISFGPWGSTPCLWLNCKGERFMNESFAGLVLAQSVRQPINLEGAMQGNFAIMDKKHMDYIKAGGLDHGAPNWGFPEGIEEYQTQMDAADPAAGTVTVRGLEIANRGMAMTNDVFVGSTVEEVLANAGLEGEALESAKAAVERYNELCAAGKDTDFGKPADNLIPIDEAPFYIAAQNTPNLYGPGLNTLAGLCVNGNMQVLTASKNDVIPGLYAVGNTMGERYGNAYNCPSAGNNMGNAMTSGRVAGKHAAGN</sequence>
<evidence type="ECO:0000259" key="5">
    <source>
        <dbReference type="Pfam" id="PF00890"/>
    </source>
</evidence>
<keyword evidence="2" id="KW-0285">Flavoprotein</keyword>
<proteinExistence type="predicted"/>
<evidence type="ECO:0000256" key="4">
    <source>
        <dbReference type="ARBA" id="ARBA00023002"/>
    </source>
</evidence>
<dbReference type="PROSITE" id="PS51257">
    <property type="entry name" value="PROKAR_LIPOPROTEIN"/>
    <property type="match status" value="1"/>
</dbReference>
<dbReference type="PATRIC" id="fig|1235794.3.peg.1750"/>
<dbReference type="InterPro" id="IPR027477">
    <property type="entry name" value="Succ_DH/fumarate_Rdtase_cat_sf"/>
</dbReference>
<dbReference type="RefSeq" id="WP_016309968.1">
    <property type="nucleotide sequence ID" value="NZ_KE159646.1"/>
</dbReference>
<name>R9KV39_9ACTN</name>
<dbReference type="STRING" id="1235794.C811_01776"/>
<dbReference type="EMBL" id="ASSY01000009">
    <property type="protein sequence ID" value="EOS50153.1"/>
    <property type="molecule type" value="Genomic_DNA"/>
</dbReference>
<dbReference type="GO" id="GO:0033765">
    <property type="term" value="F:steroid dehydrogenase activity, acting on the CH-CH group of donors"/>
    <property type="evidence" value="ECO:0007669"/>
    <property type="project" value="UniProtKB-ARBA"/>
</dbReference>
<accession>R9KV39</accession>
<dbReference type="InterPro" id="IPR036188">
    <property type="entry name" value="FAD/NAD-bd_sf"/>
</dbReference>
<dbReference type="InterPro" id="IPR019546">
    <property type="entry name" value="TAT_signal_bac_arc"/>
</dbReference>
<evidence type="ECO:0000256" key="1">
    <source>
        <dbReference type="ARBA" id="ARBA00001974"/>
    </source>
</evidence>
<organism evidence="6 7">
    <name type="scientific">Adlercreutzia caecimuris B7</name>
    <dbReference type="NCBI Taxonomy" id="1235794"/>
    <lineage>
        <taxon>Bacteria</taxon>
        <taxon>Bacillati</taxon>
        <taxon>Actinomycetota</taxon>
        <taxon>Coriobacteriia</taxon>
        <taxon>Eggerthellales</taxon>
        <taxon>Eggerthellaceae</taxon>
        <taxon>Adlercreutzia</taxon>
    </lineage>
</organism>
<dbReference type="SUPFAM" id="SSF56425">
    <property type="entry name" value="Succinate dehydrogenase/fumarate reductase flavoprotein, catalytic domain"/>
    <property type="match status" value="1"/>
</dbReference>
<comment type="caution">
    <text evidence="6">The sequence shown here is derived from an EMBL/GenBank/DDBJ whole genome shotgun (WGS) entry which is preliminary data.</text>
</comment>
<dbReference type="Gene3D" id="3.90.700.10">
    <property type="entry name" value="Succinate dehydrogenase/fumarate reductase flavoprotein, catalytic domain"/>
    <property type="match status" value="1"/>
</dbReference>
<evidence type="ECO:0000313" key="7">
    <source>
        <dbReference type="Proteomes" id="UP000014204"/>
    </source>
</evidence>
<feature type="domain" description="FAD-dependent oxidoreductase 2 FAD-binding" evidence="5">
    <location>
        <begin position="81"/>
        <end position="598"/>
    </location>
</feature>
<reference evidence="6 7" key="1">
    <citation type="submission" date="2013-04" db="EMBL/GenBank/DDBJ databases">
        <title>The Genome Sequence of Enterorhabdus caecimuris B7.</title>
        <authorList>
            <consortium name="The Broad Institute Genomics Platform"/>
            <consortium name="The Broad Institute Genome Sequencing Center for Infectious Disease"/>
            <person name="Earl A."/>
            <person name="Xavier R."/>
            <person name="Elson C."/>
            <person name="Duck W."/>
            <person name="Walker B."/>
            <person name="Young S."/>
            <person name="Zeng Q."/>
            <person name="Gargeya S."/>
            <person name="Fitzgerald M."/>
            <person name="Haas B."/>
            <person name="Abouelleil A."/>
            <person name="Allen A.W."/>
            <person name="Alvarado L."/>
            <person name="Arachchi H.M."/>
            <person name="Berlin A.M."/>
            <person name="Chapman S.B."/>
            <person name="Gainer-Dewar J."/>
            <person name="Goldberg J."/>
            <person name="Griggs A."/>
            <person name="Gujja S."/>
            <person name="Hansen M."/>
            <person name="Howarth C."/>
            <person name="Imamovic A."/>
            <person name="Ireland A."/>
            <person name="Larimer J."/>
            <person name="McCowan C."/>
            <person name="Murphy C."/>
            <person name="Pearson M."/>
            <person name="Poon T.W."/>
            <person name="Priest M."/>
            <person name="Roberts A."/>
            <person name="Saif S."/>
            <person name="Shea T."/>
            <person name="Sisk P."/>
            <person name="Sykes S."/>
            <person name="Wortman J."/>
            <person name="Nusbaum C."/>
            <person name="Birren B."/>
        </authorList>
    </citation>
    <scope>NUCLEOTIDE SEQUENCE [LARGE SCALE GENOMIC DNA]</scope>
    <source>
        <strain evidence="6 7">B7</strain>
    </source>
</reference>